<proteinExistence type="predicted"/>
<accession>A0A517MW79</accession>
<evidence type="ECO:0000313" key="5">
    <source>
        <dbReference type="EMBL" id="QDS99133.1"/>
    </source>
</evidence>
<feature type="domain" description="LamG-like jellyroll fold" evidence="4">
    <location>
        <begin position="346"/>
        <end position="506"/>
    </location>
</feature>
<dbReference type="RefSeq" id="WP_145060402.1">
    <property type="nucleotide sequence ID" value="NZ_CP036263.1"/>
</dbReference>
<dbReference type="EMBL" id="CP036263">
    <property type="protein sequence ID" value="QDS99133.1"/>
    <property type="molecule type" value="Genomic_DNA"/>
</dbReference>
<dbReference type="InterPro" id="IPR036514">
    <property type="entry name" value="SGNH_hydro_sf"/>
</dbReference>
<dbReference type="Proteomes" id="UP000319852">
    <property type="component" value="Chromosome"/>
</dbReference>
<keyword evidence="2" id="KW-1015">Disulfide bond</keyword>
<evidence type="ECO:0000256" key="3">
    <source>
        <dbReference type="SAM" id="SignalP"/>
    </source>
</evidence>
<organism evidence="5 6">
    <name type="scientific">Adhaeretor mobilis</name>
    <dbReference type="NCBI Taxonomy" id="1930276"/>
    <lineage>
        <taxon>Bacteria</taxon>
        <taxon>Pseudomonadati</taxon>
        <taxon>Planctomycetota</taxon>
        <taxon>Planctomycetia</taxon>
        <taxon>Pirellulales</taxon>
        <taxon>Lacipirellulaceae</taxon>
        <taxon>Adhaeretor</taxon>
    </lineage>
</organism>
<dbReference type="Pfam" id="PF13385">
    <property type="entry name" value="Laminin_G_3"/>
    <property type="match status" value="1"/>
</dbReference>
<protein>
    <recommendedName>
        <fullName evidence="4">LamG-like jellyroll fold domain-containing protein</fullName>
    </recommendedName>
</protein>
<reference evidence="5 6" key="1">
    <citation type="submission" date="2019-02" db="EMBL/GenBank/DDBJ databases">
        <title>Deep-cultivation of Planctomycetes and their phenomic and genomic characterization uncovers novel biology.</title>
        <authorList>
            <person name="Wiegand S."/>
            <person name="Jogler M."/>
            <person name="Boedeker C."/>
            <person name="Pinto D."/>
            <person name="Vollmers J."/>
            <person name="Rivas-Marin E."/>
            <person name="Kohn T."/>
            <person name="Peeters S.H."/>
            <person name="Heuer A."/>
            <person name="Rast P."/>
            <person name="Oberbeckmann S."/>
            <person name="Bunk B."/>
            <person name="Jeske O."/>
            <person name="Meyerdierks A."/>
            <person name="Storesund J.E."/>
            <person name="Kallscheuer N."/>
            <person name="Luecker S."/>
            <person name="Lage O.M."/>
            <person name="Pohl T."/>
            <person name="Merkel B.J."/>
            <person name="Hornburger P."/>
            <person name="Mueller R.-W."/>
            <person name="Bruemmer F."/>
            <person name="Labrenz M."/>
            <person name="Spormann A.M."/>
            <person name="Op den Camp H."/>
            <person name="Overmann J."/>
            <person name="Amann R."/>
            <person name="Jetten M.S.M."/>
            <person name="Mascher T."/>
            <person name="Medema M.H."/>
            <person name="Devos D.P."/>
            <person name="Kaster A.-K."/>
            <person name="Ovreas L."/>
            <person name="Rohde M."/>
            <person name="Galperin M.Y."/>
            <person name="Jogler C."/>
        </authorList>
    </citation>
    <scope>NUCLEOTIDE SEQUENCE [LARGE SCALE GENOMIC DNA]</scope>
    <source>
        <strain evidence="5 6">HG15A2</strain>
    </source>
</reference>
<dbReference type="Gene3D" id="3.40.50.1110">
    <property type="entry name" value="SGNH hydrolase"/>
    <property type="match status" value="1"/>
</dbReference>
<name>A0A517MW79_9BACT</name>
<dbReference type="GO" id="GO:0016788">
    <property type="term" value="F:hydrolase activity, acting on ester bonds"/>
    <property type="evidence" value="ECO:0007669"/>
    <property type="project" value="UniProtKB-ARBA"/>
</dbReference>
<dbReference type="AlphaFoldDB" id="A0A517MW79"/>
<dbReference type="OrthoDB" id="9815670at2"/>
<evidence type="ECO:0000256" key="1">
    <source>
        <dbReference type="ARBA" id="ARBA00022729"/>
    </source>
</evidence>
<dbReference type="InterPro" id="IPR006558">
    <property type="entry name" value="LamG-like"/>
</dbReference>
<feature type="signal peptide" evidence="3">
    <location>
        <begin position="1"/>
        <end position="25"/>
    </location>
</feature>
<dbReference type="InterPro" id="IPR013320">
    <property type="entry name" value="ConA-like_dom_sf"/>
</dbReference>
<dbReference type="CDD" id="cd00229">
    <property type="entry name" value="SGNH_hydrolase"/>
    <property type="match status" value="1"/>
</dbReference>
<keyword evidence="6" id="KW-1185">Reference proteome</keyword>
<feature type="chain" id="PRO_5021789873" description="LamG-like jellyroll fold domain-containing protein" evidence="3">
    <location>
        <begin position="26"/>
        <end position="584"/>
    </location>
</feature>
<dbReference type="Gene3D" id="2.60.120.200">
    <property type="match status" value="1"/>
</dbReference>
<evidence type="ECO:0000313" key="6">
    <source>
        <dbReference type="Proteomes" id="UP000319852"/>
    </source>
</evidence>
<evidence type="ECO:0000256" key="2">
    <source>
        <dbReference type="ARBA" id="ARBA00023157"/>
    </source>
</evidence>
<keyword evidence="1 3" id="KW-0732">Signal</keyword>
<sequence length="584" mass="62773" precursor="true">MKLRKIHFNLLVIPLVLFSATSTHAQEDWWGPYAPASIDPELPNVLIIGDSISGGAQGYLYEVRNNLARRANVFQSNITRRTSYALDEWPNVLNDHTDWDVIHFNWGLHDLEYEAGSYHVPIADYTDNLDGVGNIIDRFEGIVNANGESPVLLWASTTPVPSGVSVTQGTEGRSNDDVIAYNTAAATIMNSRGISITDLYAGVDTHSNPELLFRSYPDNVHFTNSGANFGNTFLGGLVTTAIDPYVPEAPMLMEGVVGLWTFNEKSVGQVGSDGDPVLDTSGNTYVHNGTIIADISDDIPYVAGNPAAMDGAALRFERGLGGGSTEGINDSVEVPGDVDFQFNANQSFTYETMIRTTQVTGGPAGSDTQGAAPLVQAATGNFWIDDDQPGKVMFSPGFGTKNDAEFSGADTRAKTWSTTAVNDDEWHHIAGVFDAATEMVRLYIDGVEEGATDVSAWINGASWSGTVGAGADEYLTFGSTGQGTAIREFEGDMDFVRISRGALLPTEFYGLSQPVLGDFDGNEIVDGNDFLVWQRDPLTGNLGDWQDHYGESSSITVSSGAVPEPSCFILTGMALLSLGFSRKR</sequence>
<dbReference type="SMART" id="SM00560">
    <property type="entry name" value="LamGL"/>
    <property type="match status" value="1"/>
</dbReference>
<dbReference type="SUPFAM" id="SSF49899">
    <property type="entry name" value="Concanavalin A-like lectins/glucanases"/>
    <property type="match status" value="1"/>
</dbReference>
<dbReference type="KEGG" id="amob:HG15A2_24250"/>
<gene>
    <name evidence="5" type="ORF">HG15A2_24250</name>
</gene>
<dbReference type="SUPFAM" id="SSF52266">
    <property type="entry name" value="SGNH hydrolase"/>
    <property type="match status" value="1"/>
</dbReference>
<evidence type="ECO:0000259" key="4">
    <source>
        <dbReference type="SMART" id="SM00560"/>
    </source>
</evidence>